<evidence type="ECO:0000259" key="10">
    <source>
        <dbReference type="Pfam" id="PF07715"/>
    </source>
</evidence>
<dbReference type="PROSITE" id="PS52016">
    <property type="entry name" value="TONB_DEPENDENT_REC_3"/>
    <property type="match status" value="1"/>
</dbReference>
<keyword evidence="8" id="KW-0998">Cell outer membrane</keyword>
<evidence type="ECO:0000256" key="2">
    <source>
        <dbReference type="ARBA" id="ARBA00022448"/>
    </source>
</evidence>
<comment type="caution">
    <text evidence="11">The sequence shown here is derived from an EMBL/GenBank/DDBJ whole genome shotgun (WGS) entry which is preliminary data.</text>
</comment>
<dbReference type="GO" id="GO:0044718">
    <property type="term" value="P:siderophore transmembrane transport"/>
    <property type="evidence" value="ECO:0007669"/>
    <property type="project" value="TreeGrafter"/>
</dbReference>
<feature type="domain" description="TonB-dependent receptor plug" evidence="10">
    <location>
        <begin position="51"/>
        <end position="151"/>
    </location>
</feature>
<gene>
    <name evidence="11" type="primary">btuB_46</name>
    <name evidence="11" type="ORF">SDC9_38293</name>
</gene>
<sequence>MNKNVLIFLLFLGLTSQIFGLGLNDSTVIELNELQVDATRQRQFSGTGKVLQSLSAVEIRQMPALSMDAFMKTIPGVDVRQRSTGGTQADISIRGGSFDQVLVLLNGVNITDQQTGHHNLNIPVELSEIERIEVLQGSAARRYGSQAFSGAINIVTNPQKKGTVEVGATAGSFGTYTQKLTLGGVKKELGHFTSVSHQSSKGYIQNTDYNILNLFSHTRFTPDNAGKFDLQAGYQQKSFGANSFYTQEYPNQFEHTRTQFASLGWEKQIKKLYVAADVQYRRHYDRFELFRDFQNKKPWYADHNYHLTDVAGGSLHLEYTGKFGKIDAGVSSRYDHIYSTVLGSVITDTLKHPVNHFEKGMNKKFNKEADRVLNTAYLDYSKGLGAFYFSAGTSFSHTGKYGLKHHWGADLSYVPNQHWTVYTSINTASRLPTFTDLYYQNATHISNPELKPESSLTSEAGVKYGYGKFNLQAGGFYRMGHNIIDWVRYSDQDKWESMNLTELNTSGLNVSAGYHFSNSFLKNIYLAYSFIHTDKQANGYDSKYALDYLKHQLIFRLHHQLLKNVTVNWNVAYHDRAGSYIDFDTNVLTGYSPYLLAGCRIAREKSGLMIYIDVNNLLNESYVDYGGLIQPGIYGNAGIRWKF</sequence>
<evidence type="ECO:0000313" key="11">
    <source>
        <dbReference type="EMBL" id="MPL92196.1"/>
    </source>
</evidence>
<dbReference type="InterPro" id="IPR039426">
    <property type="entry name" value="TonB-dep_rcpt-like"/>
</dbReference>
<evidence type="ECO:0000256" key="4">
    <source>
        <dbReference type="ARBA" id="ARBA00022729"/>
    </source>
</evidence>
<keyword evidence="2" id="KW-0813">Transport</keyword>
<keyword evidence="6" id="KW-0472">Membrane</keyword>
<dbReference type="Pfam" id="PF07715">
    <property type="entry name" value="Plug"/>
    <property type="match status" value="1"/>
</dbReference>
<dbReference type="GO" id="GO:0009279">
    <property type="term" value="C:cell outer membrane"/>
    <property type="evidence" value="ECO:0007669"/>
    <property type="project" value="UniProtKB-SubCell"/>
</dbReference>
<evidence type="ECO:0000256" key="1">
    <source>
        <dbReference type="ARBA" id="ARBA00004571"/>
    </source>
</evidence>
<keyword evidence="4" id="KW-0732">Signal</keyword>
<dbReference type="InterPro" id="IPR012910">
    <property type="entry name" value="Plug_dom"/>
</dbReference>
<keyword evidence="5" id="KW-0798">TonB box</keyword>
<organism evidence="11">
    <name type="scientific">bioreactor metagenome</name>
    <dbReference type="NCBI Taxonomy" id="1076179"/>
    <lineage>
        <taxon>unclassified sequences</taxon>
        <taxon>metagenomes</taxon>
        <taxon>ecological metagenomes</taxon>
    </lineage>
</organism>
<dbReference type="InterPro" id="IPR000531">
    <property type="entry name" value="Beta-barrel_TonB"/>
</dbReference>
<evidence type="ECO:0000256" key="6">
    <source>
        <dbReference type="ARBA" id="ARBA00023136"/>
    </source>
</evidence>
<dbReference type="AlphaFoldDB" id="A0A644VLJ3"/>
<name>A0A644VLJ3_9ZZZZ</name>
<keyword evidence="3" id="KW-0812">Transmembrane</keyword>
<evidence type="ECO:0000256" key="5">
    <source>
        <dbReference type="ARBA" id="ARBA00023077"/>
    </source>
</evidence>
<dbReference type="InterPro" id="IPR036942">
    <property type="entry name" value="Beta-barrel_TonB_sf"/>
</dbReference>
<keyword evidence="7" id="KW-0675">Receptor</keyword>
<dbReference type="PANTHER" id="PTHR30069">
    <property type="entry name" value="TONB-DEPENDENT OUTER MEMBRANE RECEPTOR"/>
    <property type="match status" value="1"/>
</dbReference>
<evidence type="ECO:0000256" key="8">
    <source>
        <dbReference type="ARBA" id="ARBA00023237"/>
    </source>
</evidence>
<dbReference type="PANTHER" id="PTHR30069:SF29">
    <property type="entry name" value="HEMOGLOBIN AND HEMOGLOBIN-HAPTOGLOBIN-BINDING PROTEIN 1-RELATED"/>
    <property type="match status" value="1"/>
</dbReference>
<dbReference type="Pfam" id="PF00593">
    <property type="entry name" value="TonB_dep_Rec_b-barrel"/>
    <property type="match status" value="1"/>
</dbReference>
<evidence type="ECO:0000256" key="3">
    <source>
        <dbReference type="ARBA" id="ARBA00022692"/>
    </source>
</evidence>
<dbReference type="GO" id="GO:0015344">
    <property type="term" value="F:siderophore uptake transmembrane transporter activity"/>
    <property type="evidence" value="ECO:0007669"/>
    <property type="project" value="TreeGrafter"/>
</dbReference>
<comment type="subcellular location">
    <subcellularLocation>
        <location evidence="1">Cell outer membrane</location>
        <topology evidence="1">Multi-pass membrane protein</topology>
    </subcellularLocation>
</comment>
<dbReference type="Gene3D" id="2.170.130.10">
    <property type="entry name" value="TonB-dependent receptor, plug domain"/>
    <property type="match status" value="1"/>
</dbReference>
<reference evidence="11" key="1">
    <citation type="submission" date="2019-08" db="EMBL/GenBank/DDBJ databases">
        <authorList>
            <person name="Kucharzyk K."/>
            <person name="Murdoch R.W."/>
            <person name="Higgins S."/>
            <person name="Loffler F."/>
        </authorList>
    </citation>
    <scope>NUCLEOTIDE SEQUENCE</scope>
</reference>
<evidence type="ECO:0000259" key="9">
    <source>
        <dbReference type="Pfam" id="PF00593"/>
    </source>
</evidence>
<dbReference type="Gene3D" id="2.40.170.20">
    <property type="entry name" value="TonB-dependent receptor, beta-barrel domain"/>
    <property type="match status" value="1"/>
</dbReference>
<proteinExistence type="predicted"/>
<evidence type="ECO:0000256" key="7">
    <source>
        <dbReference type="ARBA" id="ARBA00023170"/>
    </source>
</evidence>
<protein>
    <submittedName>
        <fullName evidence="11">Vitamin B12 transporter BtuB</fullName>
    </submittedName>
</protein>
<dbReference type="InterPro" id="IPR037066">
    <property type="entry name" value="Plug_dom_sf"/>
</dbReference>
<dbReference type="SUPFAM" id="SSF56935">
    <property type="entry name" value="Porins"/>
    <property type="match status" value="1"/>
</dbReference>
<dbReference type="EMBL" id="VSSQ01000350">
    <property type="protein sequence ID" value="MPL92196.1"/>
    <property type="molecule type" value="Genomic_DNA"/>
</dbReference>
<accession>A0A644VLJ3</accession>
<feature type="domain" description="TonB-dependent receptor-like beta-barrel" evidence="9">
    <location>
        <begin position="212"/>
        <end position="617"/>
    </location>
</feature>